<feature type="non-terminal residue" evidence="2">
    <location>
        <position position="107"/>
    </location>
</feature>
<keyword evidence="3" id="KW-1185">Reference proteome</keyword>
<feature type="region of interest" description="Disordered" evidence="1">
    <location>
        <begin position="1"/>
        <end position="65"/>
    </location>
</feature>
<dbReference type="AlphaFoldDB" id="A0AAD8C0W9"/>
<dbReference type="Proteomes" id="UP001233172">
    <property type="component" value="Unassembled WGS sequence"/>
</dbReference>
<feature type="compositionally biased region" description="Polar residues" evidence="1">
    <location>
        <begin position="50"/>
        <end position="65"/>
    </location>
</feature>
<name>A0AAD8C0W9_BIOPF</name>
<dbReference type="EMBL" id="JASAOG010000020">
    <property type="protein sequence ID" value="KAK0063697.1"/>
    <property type="molecule type" value="Genomic_DNA"/>
</dbReference>
<reference evidence="2" key="2">
    <citation type="submission" date="2023-04" db="EMBL/GenBank/DDBJ databases">
        <authorList>
            <person name="Bu L."/>
            <person name="Lu L."/>
            <person name="Laidemitt M.R."/>
            <person name="Zhang S.M."/>
            <person name="Mutuku M."/>
            <person name="Mkoji G."/>
            <person name="Steinauer M."/>
            <person name="Loker E.S."/>
        </authorList>
    </citation>
    <scope>NUCLEOTIDE SEQUENCE</scope>
    <source>
        <strain evidence="2">KasaAsao</strain>
        <tissue evidence="2">Whole Snail</tissue>
    </source>
</reference>
<evidence type="ECO:0000313" key="3">
    <source>
        <dbReference type="Proteomes" id="UP001233172"/>
    </source>
</evidence>
<sequence length="107" mass="11378">GDVAKYLPSPTKLVSSSGPLVPYKRNSPLPMPGYIPPTSPDLDNAHSELQAGSNGHVISNGTSEVTKGKDGTTVVIYAPVSKTLDHAGPPFTLMEFTLQNTYRLVLQ</sequence>
<feature type="compositionally biased region" description="Pro residues" evidence="1">
    <location>
        <begin position="29"/>
        <end position="39"/>
    </location>
</feature>
<evidence type="ECO:0000313" key="2">
    <source>
        <dbReference type="EMBL" id="KAK0063697.1"/>
    </source>
</evidence>
<comment type="caution">
    <text evidence="2">The sequence shown here is derived from an EMBL/GenBank/DDBJ whole genome shotgun (WGS) entry which is preliminary data.</text>
</comment>
<feature type="non-terminal residue" evidence="2">
    <location>
        <position position="1"/>
    </location>
</feature>
<accession>A0AAD8C0W9</accession>
<protein>
    <submittedName>
        <fullName evidence="2">Uncharacterized protein</fullName>
    </submittedName>
</protein>
<proteinExistence type="predicted"/>
<gene>
    <name evidence="2" type="ORF">Bpfe_006848</name>
</gene>
<organism evidence="2 3">
    <name type="scientific">Biomphalaria pfeifferi</name>
    <name type="common">Bloodfluke planorb</name>
    <name type="synonym">Freshwater snail</name>
    <dbReference type="NCBI Taxonomy" id="112525"/>
    <lineage>
        <taxon>Eukaryota</taxon>
        <taxon>Metazoa</taxon>
        <taxon>Spiralia</taxon>
        <taxon>Lophotrochozoa</taxon>
        <taxon>Mollusca</taxon>
        <taxon>Gastropoda</taxon>
        <taxon>Heterobranchia</taxon>
        <taxon>Euthyneura</taxon>
        <taxon>Panpulmonata</taxon>
        <taxon>Hygrophila</taxon>
        <taxon>Lymnaeoidea</taxon>
        <taxon>Planorbidae</taxon>
        <taxon>Biomphalaria</taxon>
    </lineage>
</organism>
<reference evidence="2" key="1">
    <citation type="journal article" date="2023" name="PLoS Negl. Trop. Dis.">
        <title>A genome sequence for Biomphalaria pfeifferi, the major vector snail for the human-infecting parasite Schistosoma mansoni.</title>
        <authorList>
            <person name="Bu L."/>
            <person name="Lu L."/>
            <person name="Laidemitt M.R."/>
            <person name="Zhang S.M."/>
            <person name="Mutuku M."/>
            <person name="Mkoji G."/>
            <person name="Steinauer M."/>
            <person name="Loker E.S."/>
        </authorList>
    </citation>
    <scope>NUCLEOTIDE SEQUENCE</scope>
    <source>
        <strain evidence="2">KasaAsao</strain>
    </source>
</reference>
<evidence type="ECO:0000256" key="1">
    <source>
        <dbReference type="SAM" id="MobiDB-lite"/>
    </source>
</evidence>